<feature type="domain" description="Protein kinase" evidence="7">
    <location>
        <begin position="12"/>
        <end position="275"/>
    </location>
</feature>
<dbReference type="CDD" id="cd14014">
    <property type="entry name" value="STKc_PknB_like"/>
    <property type="match status" value="1"/>
</dbReference>
<keyword evidence="4" id="KW-0547">Nucleotide-binding</keyword>
<dbReference type="Gene3D" id="3.30.200.20">
    <property type="entry name" value="Phosphorylase Kinase, domain 1"/>
    <property type="match status" value="1"/>
</dbReference>
<gene>
    <name evidence="8" type="ORF">SAMN05421505_101346</name>
</gene>
<keyword evidence="9" id="KW-1185">Reference proteome</keyword>
<dbReference type="PROSITE" id="PS50011">
    <property type="entry name" value="PROTEIN_KINASE_DOM"/>
    <property type="match status" value="1"/>
</dbReference>
<evidence type="ECO:0000259" key="7">
    <source>
        <dbReference type="PROSITE" id="PS50011"/>
    </source>
</evidence>
<accession>A0A1G7RC19</accession>
<dbReference type="Proteomes" id="UP000198923">
    <property type="component" value="Unassembled WGS sequence"/>
</dbReference>
<evidence type="ECO:0000256" key="2">
    <source>
        <dbReference type="ARBA" id="ARBA00022527"/>
    </source>
</evidence>
<dbReference type="GO" id="GO:0004674">
    <property type="term" value="F:protein serine/threonine kinase activity"/>
    <property type="evidence" value="ECO:0007669"/>
    <property type="project" value="UniProtKB-KW"/>
</dbReference>
<evidence type="ECO:0000256" key="6">
    <source>
        <dbReference type="ARBA" id="ARBA00022840"/>
    </source>
</evidence>
<dbReference type="Gene3D" id="1.25.40.10">
    <property type="entry name" value="Tetratricopeptide repeat domain"/>
    <property type="match status" value="1"/>
</dbReference>
<dbReference type="EMBL" id="FNCN01000001">
    <property type="protein sequence ID" value="SDG08318.1"/>
    <property type="molecule type" value="Genomic_DNA"/>
</dbReference>
<dbReference type="InterPro" id="IPR008271">
    <property type="entry name" value="Ser/Thr_kinase_AS"/>
</dbReference>
<dbReference type="InterPro" id="IPR011990">
    <property type="entry name" value="TPR-like_helical_dom_sf"/>
</dbReference>
<dbReference type="PANTHER" id="PTHR43289">
    <property type="entry name" value="MITOGEN-ACTIVATED PROTEIN KINASE KINASE KINASE 20-RELATED"/>
    <property type="match status" value="1"/>
</dbReference>
<dbReference type="InterPro" id="IPR011009">
    <property type="entry name" value="Kinase-like_dom_sf"/>
</dbReference>
<organism evidence="8 9">
    <name type="scientific">Sinosporangium album</name>
    <dbReference type="NCBI Taxonomy" id="504805"/>
    <lineage>
        <taxon>Bacteria</taxon>
        <taxon>Bacillati</taxon>
        <taxon>Actinomycetota</taxon>
        <taxon>Actinomycetes</taxon>
        <taxon>Streptosporangiales</taxon>
        <taxon>Streptosporangiaceae</taxon>
        <taxon>Sinosporangium</taxon>
    </lineage>
</organism>
<evidence type="ECO:0000256" key="4">
    <source>
        <dbReference type="ARBA" id="ARBA00022741"/>
    </source>
</evidence>
<keyword evidence="5 8" id="KW-0418">Kinase</keyword>
<name>A0A1G7RC19_9ACTN</name>
<proteinExistence type="predicted"/>
<protein>
    <recommendedName>
        <fullName evidence="1">non-specific serine/threonine protein kinase</fullName>
        <ecNumber evidence="1">2.7.11.1</ecNumber>
    </recommendedName>
</protein>
<dbReference type="GO" id="GO:0005524">
    <property type="term" value="F:ATP binding"/>
    <property type="evidence" value="ECO:0007669"/>
    <property type="project" value="UniProtKB-KW"/>
</dbReference>
<keyword evidence="3" id="KW-0808">Transferase</keyword>
<reference evidence="8 9" key="1">
    <citation type="submission" date="2016-10" db="EMBL/GenBank/DDBJ databases">
        <authorList>
            <person name="de Groot N.N."/>
        </authorList>
    </citation>
    <scope>NUCLEOTIDE SEQUENCE [LARGE SCALE GENOMIC DNA]</scope>
    <source>
        <strain evidence="8 9">CPCC 201354</strain>
    </source>
</reference>
<dbReference type="SUPFAM" id="SSF56112">
    <property type="entry name" value="Protein kinase-like (PK-like)"/>
    <property type="match status" value="1"/>
</dbReference>
<evidence type="ECO:0000313" key="9">
    <source>
        <dbReference type="Proteomes" id="UP000198923"/>
    </source>
</evidence>
<dbReference type="InterPro" id="IPR000719">
    <property type="entry name" value="Prot_kinase_dom"/>
</dbReference>
<dbReference type="PROSITE" id="PS00108">
    <property type="entry name" value="PROTEIN_KINASE_ST"/>
    <property type="match status" value="1"/>
</dbReference>
<evidence type="ECO:0000256" key="1">
    <source>
        <dbReference type="ARBA" id="ARBA00012513"/>
    </source>
</evidence>
<dbReference type="PANTHER" id="PTHR43289:SF6">
    <property type="entry name" value="SERINE_THREONINE-PROTEIN KINASE NEKL-3"/>
    <property type="match status" value="1"/>
</dbReference>
<sequence length="513" mass="55167">MSRPTSIDNRYDLIPNSLRQGGMGEVWFGFDKRLDRKVAIKFIRIDKLPDGKPDTMLTQRFVRESRITARLEHPGVPSVYDCGTVGDDLYLVMQLIDGCPVSALLDEVGHVPVAWVAAIGAQVCSVLAVAHTHSLVHRDLKPSNLMLCADGTVKVLDFGVAAALASNETRLTMTGMALGTPEYMAPEQALSATTSPQSDLYSLGVILDELLTGENQFAGATRLAAMRNHIDLAPRSPGACRPAVPKGLDHLILQMLAKKPENRPASAVEVYDRLMEFCGDLPAFPGYVDMAAAHPVRMYSAVVGRIAPSVREAVSPPSKPERVPMPAQTVRASDIALARSDARALIAESRFTQAADLLAAIVEPAGQTFGAQDSSVINLRLELADALFLGGDYSRAASAFGKLAEDLAVRDGAGNDLALRCRQQQATCHAALGESSLALSKLNALLKDERRFGADEDRILELREQIGLLEFGSGNPSRAASTLKALLPDLERRHGAGHLKVARIREILATVDS</sequence>
<evidence type="ECO:0000313" key="8">
    <source>
        <dbReference type="EMBL" id="SDG08318.1"/>
    </source>
</evidence>
<keyword evidence="2 8" id="KW-0723">Serine/threonine-protein kinase</keyword>
<dbReference type="AlphaFoldDB" id="A0A1G7RC19"/>
<dbReference type="EC" id="2.7.11.1" evidence="1"/>
<dbReference type="SMART" id="SM00220">
    <property type="entry name" value="S_TKc"/>
    <property type="match status" value="1"/>
</dbReference>
<evidence type="ECO:0000256" key="3">
    <source>
        <dbReference type="ARBA" id="ARBA00022679"/>
    </source>
</evidence>
<dbReference type="RefSeq" id="WP_245690688.1">
    <property type="nucleotide sequence ID" value="NZ_FNCN01000001.1"/>
</dbReference>
<evidence type="ECO:0000256" key="5">
    <source>
        <dbReference type="ARBA" id="ARBA00022777"/>
    </source>
</evidence>
<dbReference type="Gene3D" id="1.10.510.10">
    <property type="entry name" value="Transferase(Phosphotransferase) domain 1"/>
    <property type="match status" value="1"/>
</dbReference>
<dbReference type="FunFam" id="1.10.510.10:FF:000021">
    <property type="entry name" value="Serine/threonine protein kinase"/>
    <property type="match status" value="1"/>
</dbReference>
<dbReference type="STRING" id="504805.SAMN05421505_101346"/>
<keyword evidence="6" id="KW-0067">ATP-binding</keyword>
<dbReference type="Pfam" id="PF00069">
    <property type="entry name" value="Pkinase"/>
    <property type="match status" value="1"/>
</dbReference>